<name>A0A942YL14_9BACI</name>
<dbReference type="SUPFAM" id="SSF55874">
    <property type="entry name" value="ATPase domain of HSP90 chaperone/DNA topoisomerase II/histidine kinase"/>
    <property type="match status" value="1"/>
</dbReference>
<sequence length="36" mass="4103">MICFRIVREHNGSIKVKSKENEGTTVEGRLPIKTCQ</sequence>
<reference evidence="1 2" key="1">
    <citation type="submission" date="2021-05" db="EMBL/GenBank/DDBJ databases">
        <title>Novel Bacillus species.</title>
        <authorList>
            <person name="Liu G."/>
        </authorList>
    </citation>
    <scope>NUCLEOTIDE SEQUENCE [LARGE SCALE GENOMIC DNA]</scope>
    <source>
        <strain evidence="1 2">FJAT-49732</strain>
    </source>
</reference>
<gene>
    <name evidence="1" type="ORF">KHA93_05765</name>
</gene>
<proteinExistence type="predicted"/>
<dbReference type="GO" id="GO:0016301">
    <property type="term" value="F:kinase activity"/>
    <property type="evidence" value="ECO:0007669"/>
    <property type="project" value="UniProtKB-KW"/>
</dbReference>
<evidence type="ECO:0000313" key="2">
    <source>
        <dbReference type="Proteomes" id="UP000682713"/>
    </source>
</evidence>
<accession>A0A942YL14</accession>
<dbReference type="InterPro" id="IPR036890">
    <property type="entry name" value="HATPase_C_sf"/>
</dbReference>
<keyword evidence="1" id="KW-0418">Kinase</keyword>
<protein>
    <submittedName>
        <fullName evidence="1">HAMP domain-containing histidine kinase</fullName>
    </submittedName>
</protein>
<comment type="caution">
    <text evidence="1">The sequence shown here is derived from an EMBL/GenBank/DDBJ whole genome shotgun (WGS) entry which is preliminary data.</text>
</comment>
<dbReference type="Gene3D" id="3.30.565.10">
    <property type="entry name" value="Histidine kinase-like ATPase, C-terminal domain"/>
    <property type="match status" value="1"/>
</dbReference>
<organism evidence="1 2">
    <name type="scientific">Lederbergia citrisecunda</name>
    <dbReference type="NCBI Taxonomy" id="2833583"/>
    <lineage>
        <taxon>Bacteria</taxon>
        <taxon>Bacillati</taxon>
        <taxon>Bacillota</taxon>
        <taxon>Bacilli</taxon>
        <taxon>Bacillales</taxon>
        <taxon>Bacillaceae</taxon>
        <taxon>Lederbergia</taxon>
    </lineage>
</organism>
<dbReference type="AlphaFoldDB" id="A0A942YL14"/>
<dbReference type="Proteomes" id="UP000682713">
    <property type="component" value="Unassembled WGS sequence"/>
</dbReference>
<evidence type="ECO:0000313" key="1">
    <source>
        <dbReference type="EMBL" id="MBS4199160.1"/>
    </source>
</evidence>
<keyword evidence="1" id="KW-0808">Transferase</keyword>
<dbReference type="EMBL" id="JAGYPJ010000001">
    <property type="protein sequence ID" value="MBS4199160.1"/>
    <property type="molecule type" value="Genomic_DNA"/>
</dbReference>
<keyword evidence="2" id="KW-1185">Reference proteome</keyword>